<name>A0ABX1VQ33_9FIRM</name>
<organism evidence="1 2">
    <name type="scientific">Lacrimispora defluvii</name>
    <dbReference type="NCBI Taxonomy" id="2719233"/>
    <lineage>
        <taxon>Bacteria</taxon>
        <taxon>Bacillati</taxon>
        <taxon>Bacillota</taxon>
        <taxon>Clostridia</taxon>
        <taxon>Lachnospirales</taxon>
        <taxon>Lachnospiraceae</taxon>
        <taxon>Lacrimispora</taxon>
    </lineage>
</organism>
<evidence type="ECO:0000313" key="2">
    <source>
        <dbReference type="Proteomes" id="UP000539052"/>
    </source>
</evidence>
<dbReference type="EMBL" id="JAAOXG010000021">
    <property type="protein sequence ID" value="NNJ30567.1"/>
    <property type="molecule type" value="Genomic_DNA"/>
</dbReference>
<sequence length="145" mass="17183">MSVCTFIAADCPLYEVEPHIEYPMHIDVDKGIIYDGDADDNYFLRHFHDVKFYTDKGYGVYLEWAYFTEGRAKRLIDYIQAALRHTECVEIWHIWLTEYERPVIRTGTVSIADLTPEYILELDNGEIWNNSDKDRPSYYCLKVVR</sequence>
<evidence type="ECO:0000313" key="1">
    <source>
        <dbReference type="EMBL" id="NNJ30567.1"/>
    </source>
</evidence>
<comment type="caution">
    <text evidence="1">The sequence shown here is derived from an EMBL/GenBank/DDBJ whole genome shotgun (WGS) entry which is preliminary data.</text>
</comment>
<keyword evidence="2" id="KW-1185">Reference proteome</keyword>
<accession>A0ABX1VQ33</accession>
<proteinExistence type="predicted"/>
<gene>
    <name evidence="1" type="ORF">G9470_12310</name>
</gene>
<dbReference type="RefSeq" id="WP_170821746.1">
    <property type="nucleotide sequence ID" value="NZ_JAAOXG010000021.1"/>
</dbReference>
<protein>
    <submittedName>
        <fullName evidence="1">Uncharacterized protein</fullName>
    </submittedName>
</protein>
<dbReference type="Proteomes" id="UP000539052">
    <property type="component" value="Unassembled WGS sequence"/>
</dbReference>
<reference evidence="1 2" key="1">
    <citation type="submission" date="2020-03" db="EMBL/GenBank/DDBJ databases">
        <title>Genome Sequence of industrial isolate, B5A.</title>
        <authorList>
            <person name="Sharma S."/>
            <person name="Patil P.B."/>
            <person name="Korpole S."/>
        </authorList>
    </citation>
    <scope>NUCLEOTIDE SEQUENCE [LARGE SCALE GENOMIC DNA]</scope>
    <source>
        <strain evidence="1 2">PI-S10-B5A</strain>
    </source>
</reference>